<evidence type="ECO:0000313" key="2">
    <source>
        <dbReference type="EMBL" id="OLR90335.1"/>
    </source>
</evidence>
<keyword evidence="3" id="KW-1185">Reference proteome</keyword>
<organism evidence="2 3">
    <name type="scientific">Actinokineospora bangkokensis</name>
    <dbReference type="NCBI Taxonomy" id="1193682"/>
    <lineage>
        <taxon>Bacteria</taxon>
        <taxon>Bacillati</taxon>
        <taxon>Actinomycetota</taxon>
        <taxon>Actinomycetes</taxon>
        <taxon>Pseudonocardiales</taxon>
        <taxon>Pseudonocardiaceae</taxon>
        <taxon>Actinokineospora</taxon>
    </lineage>
</organism>
<dbReference type="AlphaFoldDB" id="A0A1Q9LEA4"/>
<evidence type="ECO:0000256" key="1">
    <source>
        <dbReference type="SAM" id="Phobius"/>
    </source>
</evidence>
<keyword evidence="1" id="KW-0472">Membrane</keyword>
<accession>A0A1Q9LEA4</accession>
<name>A0A1Q9LEA4_9PSEU</name>
<dbReference type="Proteomes" id="UP000186040">
    <property type="component" value="Unassembled WGS sequence"/>
</dbReference>
<sequence length="82" mass="8727">MSGALALGLLVLALVVLGVQVLDWTQGMPGAGLFAVVAHFACAIGALLLQRQADRRRGPQAGLAVLLVWVLTGVVVWFFWWA</sequence>
<dbReference type="EMBL" id="MKQR01000028">
    <property type="protein sequence ID" value="OLR90335.1"/>
    <property type="molecule type" value="Genomic_DNA"/>
</dbReference>
<feature type="transmembrane region" description="Helical" evidence="1">
    <location>
        <begin position="28"/>
        <end position="49"/>
    </location>
</feature>
<protein>
    <submittedName>
        <fullName evidence="2">Uncharacterized protein</fullName>
    </submittedName>
</protein>
<comment type="caution">
    <text evidence="2">The sequence shown here is derived from an EMBL/GenBank/DDBJ whole genome shotgun (WGS) entry which is preliminary data.</text>
</comment>
<proteinExistence type="predicted"/>
<gene>
    <name evidence="2" type="ORF">BJP25_04000</name>
</gene>
<keyword evidence="1" id="KW-1133">Transmembrane helix</keyword>
<keyword evidence="1" id="KW-0812">Transmembrane</keyword>
<feature type="transmembrane region" description="Helical" evidence="1">
    <location>
        <begin position="61"/>
        <end position="80"/>
    </location>
</feature>
<reference evidence="2 3" key="1">
    <citation type="submission" date="2016-10" db="EMBL/GenBank/DDBJ databases">
        <title>The Draft Genome Sequence of Actinokineospora bangkokensis 44EHWT reveals the biosynthetic pathway of antifungal compounds Thailandins with unusual extender unit butylmalonyl-CoA.</title>
        <authorList>
            <person name="Greule A."/>
            <person name="Intra B."/>
            <person name="Flemming S."/>
            <person name="Rommel M.G."/>
            <person name="Panbangred W."/>
            <person name="Bechthold A."/>
        </authorList>
    </citation>
    <scope>NUCLEOTIDE SEQUENCE [LARGE SCALE GENOMIC DNA]</scope>
    <source>
        <strain evidence="2 3">44EHW</strain>
    </source>
</reference>
<evidence type="ECO:0000313" key="3">
    <source>
        <dbReference type="Proteomes" id="UP000186040"/>
    </source>
</evidence>